<dbReference type="Gene3D" id="1.10.8.960">
    <property type="match status" value="1"/>
</dbReference>
<evidence type="ECO:0000256" key="9">
    <source>
        <dbReference type="ARBA" id="ARBA00032122"/>
    </source>
</evidence>
<dbReference type="GO" id="GO:0004357">
    <property type="term" value="F:glutamate-cysteine ligase activity"/>
    <property type="evidence" value="ECO:0007669"/>
    <property type="project" value="UniProtKB-UniRule"/>
</dbReference>
<organism evidence="11 12">
    <name type="scientific">Ancylostoma caninum</name>
    <name type="common">Dog hookworm</name>
    <dbReference type="NCBI Taxonomy" id="29170"/>
    <lineage>
        <taxon>Eukaryota</taxon>
        <taxon>Metazoa</taxon>
        <taxon>Ecdysozoa</taxon>
        <taxon>Nematoda</taxon>
        <taxon>Chromadorea</taxon>
        <taxon>Rhabditida</taxon>
        <taxon>Rhabditina</taxon>
        <taxon>Rhabditomorpha</taxon>
        <taxon>Strongyloidea</taxon>
        <taxon>Ancylostomatidae</taxon>
        <taxon>Ancylostomatinae</taxon>
        <taxon>Ancylostoma</taxon>
    </lineage>
</organism>
<dbReference type="PANTHER" id="PTHR11164">
    <property type="entry name" value="GLUTAMATE CYSTEINE LIGASE"/>
    <property type="match status" value="1"/>
</dbReference>
<proteinExistence type="inferred from homology"/>
<dbReference type="InterPro" id="IPR014746">
    <property type="entry name" value="Gln_synth/guanido_kin_cat_dom"/>
</dbReference>
<evidence type="ECO:0000256" key="4">
    <source>
        <dbReference type="ARBA" id="ARBA00022598"/>
    </source>
</evidence>
<dbReference type="Proteomes" id="UP000252519">
    <property type="component" value="Unassembled WGS sequence"/>
</dbReference>
<evidence type="ECO:0000256" key="7">
    <source>
        <dbReference type="ARBA" id="ARBA00022840"/>
    </source>
</evidence>
<reference evidence="11 12" key="1">
    <citation type="submission" date="2014-10" db="EMBL/GenBank/DDBJ databases">
        <title>Draft genome of the hookworm Ancylostoma caninum.</title>
        <authorList>
            <person name="Mitreva M."/>
        </authorList>
    </citation>
    <scope>NUCLEOTIDE SEQUENCE [LARGE SCALE GENOMIC DNA]</scope>
    <source>
        <strain evidence="11 12">Baltimore</strain>
    </source>
</reference>
<comment type="caution">
    <text evidence="11">The sequence shown here is derived from an EMBL/GenBank/DDBJ whole genome shotgun (WGS) entry which is preliminary data.</text>
</comment>
<keyword evidence="5 10" id="KW-0317">Glutathione biosynthesis</keyword>
<dbReference type="OrthoDB" id="7939818at2759"/>
<evidence type="ECO:0000256" key="2">
    <source>
        <dbReference type="ARBA" id="ARBA00008100"/>
    </source>
</evidence>
<dbReference type="InterPro" id="IPR004308">
    <property type="entry name" value="GCS"/>
</dbReference>
<name>A0A368GGS3_ANCCA</name>
<evidence type="ECO:0000256" key="3">
    <source>
        <dbReference type="ARBA" id="ARBA00012220"/>
    </source>
</evidence>
<evidence type="ECO:0000313" key="11">
    <source>
        <dbReference type="EMBL" id="RCN42205.1"/>
    </source>
</evidence>
<comment type="similarity">
    <text evidence="2 10">Belongs to the glutamate--cysteine ligase type 3 family.</text>
</comment>
<dbReference type="EMBL" id="JOJR01000206">
    <property type="protein sequence ID" value="RCN42205.1"/>
    <property type="molecule type" value="Genomic_DNA"/>
</dbReference>
<evidence type="ECO:0000256" key="5">
    <source>
        <dbReference type="ARBA" id="ARBA00022684"/>
    </source>
</evidence>
<evidence type="ECO:0000256" key="8">
    <source>
        <dbReference type="ARBA" id="ARBA00030585"/>
    </source>
</evidence>
<dbReference type="GO" id="GO:0005524">
    <property type="term" value="F:ATP binding"/>
    <property type="evidence" value="ECO:0007669"/>
    <property type="project" value="UniProtKB-UniRule"/>
</dbReference>
<dbReference type="GO" id="GO:0006750">
    <property type="term" value="P:glutathione biosynthetic process"/>
    <property type="evidence" value="ECO:0007669"/>
    <property type="project" value="UniProtKB-UniRule"/>
</dbReference>
<dbReference type="PANTHER" id="PTHR11164:SF0">
    <property type="entry name" value="GLUTAMATE--CYSTEINE LIGASE CATALYTIC SUBUNIT"/>
    <property type="match status" value="1"/>
</dbReference>
<dbReference type="AlphaFoldDB" id="A0A368GGS3"/>
<evidence type="ECO:0000256" key="10">
    <source>
        <dbReference type="RuleBase" id="RU367135"/>
    </source>
</evidence>
<dbReference type="UniPathway" id="UPA00142">
    <property type="reaction ID" value="UER00209"/>
</dbReference>
<evidence type="ECO:0000256" key="6">
    <source>
        <dbReference type="ARBA" id="ARBA00022741"/>
    </source>
</evidence>
<accession>A0A368GGS3</accession>
<dbReference type="EC" id="6.3.2.2" evidence="3 10"/>
<keyword evidence="7 10" id="KW-0067">ATP-binding</keyword>
<dbReference type="STRING" id="29170.A0A368GGS3"/>
<dbReference type="GO" id="GO:0017109">
    <property type="term" value="C:glutamate-cysteine ligase complex"/>
    <property type="evidence" value="ECO:0007669"/>
    <property type="project" value="TreeGrafter"/>
</dbReference>
<protein>
    <recommendedName>
        <fullName evidence="3 10">Glutamate--cysteine ligase</fullName>
        <ecNumber evidence="3 10">6.3.2.2</ecNumber>
    </recommendedName>
    <alternativeName>
        <fullName evidence="9 10">Gamma-ECS</fullName>
    </alternativeName>
    <alternativeName>
        <fullName evidence="8 10">Gamma-glutamylcysteine synthetase</fullName>
    </alternativeName>
</protein>
<dbReference type="Gene3D" id="3.30.590.50">
    <property type="match status" value="2"/>
</dbReference>
<keyword evidence="4 10" id="KW-0436">Ligase</keyword>
<evidence type="ECO:0000313" key="12">
    <source>
        <dbReference type="Proteomes" id="UP000252519"/>
    </source>
</evidence>
<dbReference type="FunFam" id="3.30.590.50:FF:000007">
    <property type="entry name" value="Glutamate--cysteine ligase"/>
    <property type="match status" value="1"/>
</dbReference>
<keyword evidence="6 10" id="KW-0547">Nucleotide-binding</keyword>
<gene>
    <name evidence="11" type="ORF">ANCCAN_11843</name>
</gene>
<dbReference type="FunFam" id="3.30.590.50:FF:000002">
    <property type="entry name" value="Glutamate--cysteine ligase catalytic subunit"/>
    <property type="match status" value="1"/>
</dbReference>
<dbReference type="Pfam" id="PF03074">
    <property type="entry name" value="GCS"/>
    <property type="match status" value="2"/>
</dbReference>
<sequence>MRHCHLDHKISEAFLSLTGSSKTTFQKHGIYQFINLYHRLKSRQGDQLKWGDEIEYTIVKFDHENKKVRVSCRAEELLSRLQAQEEVNALIGTVNHFLWRPEFAAYMVEGTPGVPYGGLLACFNVVEANMVVRRKEVQKLLKKGESVLSISFPALGSQDFTFPSMKPTPREEGPGRSIFWPEDAVFCGHPRFKNLVKNIRGRRGEKVAINVPIFRDKNTPNPYIEDLSAYGEGDMISAAKPDHIYMDHMGFGMGCCCLQVTFQAVNFDEARWLYDQLTPITPILLALSAATPIFRSKLADVDSRWDIISASVDDRTAEERGLVPLKNSKWTIAKSRYDTTDCYIYPCSVIYNDIPLQYDEAIYKQLRDGDIDEPLAKHIAHMFIRDPLQVNIETIIPYNGIIELHNPAYFWLMVMFLQVFRERIQQDDEKSTEHFETIQSSNWMNMRFKPPPPDAPEIGWRVEFRPTEVQLTDFENAAYCCFVVLLTRVIISFRLTYLLPISMVNENMKRAQKRDAVLNQKFLFRKSLATCVSAPENVKGTGKCGNSKEEIEEMTINEIINGKDDGFPGLVPLIRQYLDSADVDVDTRCTVSQYLNFISKRATGEIWTLAHWIRHFVDKHPAYKHDSEVPDETIYDLLVQMDAISSGTQHCQKLLGCHRSKTDHLIPSAVRRAEESFVMSKQKRGSIA</sequence>
<comment type="pathway">
    <text evidence="1 10">Sulfur metabolism; glutathione biosynthesis; glutathione from L-cysteine and L-glutamate: step 1/2.</text>
</comment>
<evidence type="ECO:0000256" key="1">
    <source>
        <dbReference type="ARBA" id="ARBA00005006"/>
    </source>
</evidence>
<keyword evidence="12" id="KW-1185">Reference proteome</keyword>
<dbReference type="SUPFAM" id="SSF55931">
    <property type="entry name" value="Glutamine synthetase/guanido kinase"/>
    <property type="match status" value="1"/>
</dbReference>
<comment type="catalytic activity">
    <reaction evidence="10">
        <text>L-cysteine + L-glutamate + ATP = gamma-L-glutamyl-L-cysteine + ADP + phosphate + H(+)</text>
        <dbReference type="Rhea" id="RHEA:13285"/>
        <dbReference type="ChEBI" id="CHEBI:15378"/>
        <dbReference type="ChEBI" id="CHEBI:29985"/>
        <dbReference type="ChEBI" id="CHEBI:30616"/>
        <dbReference type="ChEBI" id="CHEBI:35235"/>
        <dbReference type="ChEBI" id="CHEBI:43474"/>
        <dbReference type="ChEBI" id="CHEBI:58173"/>
        <dbReference type="ChEBI" id="CHEBI:456216"/>
        <dbReference type="EC" id="6.3.2.2"/>
    </reaction>
</comment>